<keyword evidence="2" id="KW-1003">Cell membrane</keyword>
<feature type="transmembrane region" description="Helical" evidence="8">
    <location>
        <begin position="200"/>
        <end position="224"/>
    </location>
</feature>
<accession>A0A381QFH2</accession>
<feature type="transmembrane region" description="Helical" evidence="8">
    <location>
        <begin position="278"/>
        <end position="299"/>
    </location>
</feature>
<dbReference type="AlphaFoldDB" id="A0A381QFH2"/>
<keyword evidence="7 8" id="KW-0472">Membrane</keyword>
<evidence type="ECO:0000256" key="5">
    <source>
        <dbReference type="ARBA" id="ARBA00022801"/>
    </source>
</evidence>
<evidence type="ECO:0000256" key="4">
    <source>
        <dbReference type="ARBA" id="ARBA00022692"/>
    </source>
</evidence>
<evidence type="ECO:0008006" key="10">
    <source>
        <dbReference type="Google" id="ProtNLM"/>
    </source>
</evidence>
<dbReference type="InterPro" id="IPR019127">
    <property type="entry name" value="Exosortase"/>
</dbReference>
<comment type="subcellular location">
    <subcellularLocation>
        <location evidence="1">Cell membrane</location>
        <topology evidence="1">Multi-pass membrane protein</topology>
    </subcellularLocation>
</comment>
<organism evidence="9">
    <name type="scientific">marine metagenome</name>
    <dbReference type="NCBI Taxonomy" id="408172"/>
    <lineage>
        <taxon>unclassified sequences</taxon>
        <taxon>metagenomes</taxon>
        <taxon>ecological metagenomes</taxon>
    </lineage>
</organism>
<evidence type="ECO:0000256" key="8">
    <source>
        <dbReference type="SAM" id="Phobius"/>
    </source>
</evidence>
<feature type="transmembrane region" description="Helical" evidence="8">
    <location>
        <begin position="21"/>
        <end position="40"/>
    </location>
</feature>
<dbReference type="InterPro" id="IPR026392">
    <property type="entry name" value="Exo/Archaeosortase_dom"/>
</dbReference>
<keyword evidence="6 8" id="KW-1133">Transmembrane helix</keyword>
<dbReference type="EMBL" id="UINC01001325">
    <property type="protein sequence ID" value="SUZ77644.1"/>
    <property type="molecule type" value="Genomic_DNA"/>
</dbReference>
<feature type="transmembrane region" description="Helical" evidence="8">
    <location>
        <begin position="236"/>
        <end position="258"/>
    </location>
</feature>
<dbReference type="GO" id="GO:0008233">
    <property type="term" value="F:peptidase activity"/>
    <property type="evidence" value="ECO:0007669"/>
    <property type="project" value="UniProtKB-KW"/>
</dbReference>
<evidence type="ECO:0000256" key="2">
    <source>
        <dbReference type="ARBA" id="ARBA00022475"/>
    </source>
</evidence>
<evidence type="ECO:0000256" key="1">
    <source>
        <dbReference type="ARBA" id="ARBA00004651"/>
    </source>
</evidence>
<feature type="transmembrane region" description="Helical" evidence="8">
    <location>
        <begin position="46"/>
        <end position="64"/>
    </location>
</feature>
<dbReference type="GO" id="GO:0006508">
    <property type="term" value="P:proteolysis"/>
    <property type="evidence" value="ECO:0007669"/>
    <property type="project" value="UniProtKB-KW"/>
</dbReference>
<protein>
    <recommendedName>
        <fullName evidence="10">Archaeosortase A</fullName>
    </recommendedName>
</protein>
<sequence length="327" mass="35651">MEDPIGAVVNSLASSLGIAEVTMQLIIGAVGLVLLGIGFHRSAESYANRSAIAGWPLIGLFFYLYSDHYVEIADPVLILMTAGALPAGIGMSFWEAKGETVHSGTLHWLRGCVVWSMVPYYAIYNIPQLNMGFVYVTALSAGWMLEFAGIGGYEVGGMMIERFGEAPIPVSDWEGNRWVLSEPLGEIGFFVSMNNSEGEAVVAFIFACSALQSMAVFIGAIVALSSVHWKRRVRALLIALPTIHVLNVFRNAGIVWLTDTYPSWSFFGIGMFDFAHSYAAKFASLFAMFLMAIALFDLLPELHRHIMRVLNPLMAALGSKPASSDHP</sequence>
<dbReference type="InterPro" id="IPR014522">
    <property type="entry name" value="ArtA"/>
</dbReference>
<evidence type="ECO:0000256" key="7">
    <source>
        <dbReference type="ARBA" id="ARBA00023136"/>
    </source>
</evidence>
<gene>
    <name evidence="9" type="ORF">METZ01_LOCUS30498</name>
</gene>
<evidence type="ECO:0000313" key="9">
    <source>
        <dbReference type="EMBL" id="SUZ77644.1"/>
    </source>
</evidence>
<keyword evidence="5" id="KW-0378">Hydrolase</keyword>
<dbReference type="NCBIfam" id="TIGR04125">
    <property type="entry name" value="exosort_PGF_TRM"/>
    <property type="match status" value="1"/>
</dbReference>
<keyword evidence="3" id="KW-0645">Protease</keyword>
<keyword evidence="4 8" id="KW-0812">Transmembrane</keyword>
<proteinExistence type="predicted"/>
<dbReference type="Pfam" id="PF09721">
    <property type="entry name" value="Exosortase_EpsH"/>
    <property type="match status" value="1"/>
</dbReference>
<evidence type="ECO:0000256" key="6">
    <source>
        <dbReference type="ARBA" id="ARBA00022989"/>
    </source>
</evidence>
<reference evidence="9" key="1">
    <citation type="submission" date="2018-05" db="EMBL/GenBank/DDBJ databases">
        <authorList>
            <person name="Lanie J.A."/>
            <person name="Ng W.-L."/>
            <person name="Kazmierczak K.M."/>
            <person name="Andrzejewski T.M."/>
            <person name="Davidsen T.M."/>
            <person name="Wayne K.J."/>
            <person name="Tettelin H."/>
            <person name="Glass J.I."/>
            <person name="Rusch D."/>
            <person name="Podicherti R."/>
            <person name="Tsui H.-C.T."/>
            <person name="Winkler M.E."/>
        </authorList>
    </citation>
    <scope>NUCLEOTIDE SEQUENCE</scope>
</reference>
<name>A0A381QFH2_9ZZZZ</name>
<evidence type="ECO:0000256" key="3">
    <source>
        <dbReference type="ARBA" id="ARBA00022670"/>
    </source>
</evidence>
<feature type="transmembrane region" description="Helical" evidence="8">
    <location>
        <begin position="76"/>
        <end position="94"/>
    </location>
</feature>
<dbReference type="GO" id="GO:0005886">
    <property type="term" value="C:plasma membrane"/>
    <property type="evidence" value="ECO:0007669"/>
    <property type="project" value="UniProtKB-SubCell"/>
</dbReference>
<dbReference type="NCBIfam" id="TIGR04178">
    <property type="entry name" value="exo_archaeo"/>
    <property type="match status" value="1"/>
</dbReference>
<feature type="transmembrane region" description="Helical" evidence="8">
    <location>
        <begin position="133"/>
        <end position="153"/>
    </location>
</feature>